<dbReference type="InterPro" id="IPR051240">
    <property type="entry name" value="Mito_RNA-Proc/Resp"/>
</dbReference>
<dbReference type="GO" id="GO:0003729">
    <property type="term" value="F:mRNA binding"/>
    <property type="evidence" value="ECO:0007669"/>
    <property type="project" value="TreeGrafter"/>
</dbReference>
<dbReference type="EMBL" id="ASPP01037666">
    <property type="protein sequence ID" value="ETO01678.1"/>
    <property type="molecule type" value="Genomic_DNA"/>
</dbReference>
<evidence type="ECO:0000313" key="4">
    <source>
        <dbReference type="Proteomes" id="UP000023152"/>
    </source>
</evidence>
<evidence type="ECO:0008006" key="5">
    <source>
        <dbReference type="Google" id="ProtNLM"/>
    </source>
</evidence>
<dbReference type="PANTHER" id="PTHR47933:SF11">
    <property type="entry name" value="PENTATRICOPEPTIDE REPEAT-CONTAINING PROTEIN 2"/>
    <property type="match status" value="1"/>
</dbReference>
<dbReference type="Pfam" id="PF13812">
    <property type="entry name" value="PPR_3"/>
    <property type="match status" value="1"/>
</dbReference>
<dbReference type="InterPro" id="IPR011990">
    <property type="entry name" value="TPR-like_helical_dom_sf"/>
</dbReference>
<keyword evidence="1" id="KW-0677">Repeat</keyword>
<dbReference type="OrthoDB" id="185373at2759"/>
<evidence type="ECO:0000313" key="3">
    <source>
        <dbReference type="EMBL" id="ETO01678.1"/>
    </source>
</evidence>
<proteinExistence type="predicted"/>
<dbReference type="PANTHER" id="PTHR47933">
    <property type="entry name" value="PENTATRICOPEPTIDE REPEAT-CONTAINING PROTEIN 1, MITOCHONDRIAL"/>
    <property type="match status" value="1"/>
</dbReference>
<feature type="repeat" description="PPR" evidence="2">
    <location>
        <begin position="276"/>
        <end position="311"/>
    </location>
</feature>
<dbReference type="InterPro" id="IPR002885">
    <property type="entry name" value="PPR_rpt"/>
</dbReference>
<accession>X6LI86</accession>
<gene>
    <name evidence="3" type="ORF">RFI_35762</name>
</gene>
<organism evidence="3 4">
    <name type="scientific">Reticulomyxa filosa</name>
    <dbReference type="NCBI Taxonomy" id="46433"/>
    <lineage>
        <taxon>Eukaryota</taxon>
        <taxon>Sar</taxon>
        <taxon>Rhizaria</taxon>
        <taxon>Retaria</taxon>
        <taxon>Foraminifera</taxon>
        <taxon>Monothalamids</taxon>
        <taxon>Reticulomyxidae</taxon>
        <taxon>Reticulomyxa</taxon>
    </lineage>
</organism>
<dbReference type="AlphaFoldDB" id="X6LI86"/>
<sequence length="357" mass="41699">MIDRDDLSNYISVDARFNNCFSLNNLKYFINISTRTETILYSKFFSKILSPKSFNSIKFEKNFKRKNVKGGSKISVSTTVVLCQKLDFTIESVSYLCPLIVGENCLKQFLNQNPNSCHGNFQVKLNSKFKQLRQPNTYQVALDEQHQRTQYIKKLKGQQGALSKTIPSPESQYERSLLRNMESDKEIIQYLKESSSQNITLYAAAVKRCSELKYPNSIIRIIEIVQSKHIRPDVIFYTTILNHLGMWDKFDLQKHFFQQWFEKQQNQSNYQFLVPDIITFSTMIKGCRKRGDFKQALYYLHLMIDKYNIKPNLITCDSLLSVCANARDIQSAELIWNKMIHDFNIEIDISSINSMLN</sequence>
<dbReference type="Proteomes" id="UP000023152">
    <property type="component" value="Unassembled WGS sequence"/>
</dbReference>
<reference evidence="3 4" key="1">
    <citation type="journal article" date="2013" name="Curr. Biol.">
        <title>The Genome of the Foraminiferan Reticulomyxa filosa.</title>
        <authorList>
            <person name="Glockner G."/>
            <person name="Hulsmann N."/>
            <person name="Schleicher M."/>
            <person name="Noegel A.A."/>
            <person name="Eichinger L."/>
            <person name="Gallinger C."/>
            <person name="Pawlowski J."/>
            <person name="Sierra R."/>
            <person name="Euteneuer U."/>
            <person name="Pillet L."/>
            <person name="Moustafa A."/>
            <person name="Platzer M."/>
            <person name="Groth M."/>
            <person name="Szafranski K."/>
            <person name="Schliwa M."/>
        </authorList>
    </citation>
    <scope>NUCLEOTIDE SEQUENCE [LARGE SCALE GENOMIC DNA]</scope>
</reference>
<dbReference type="NCBIfam" id="TIGR00756">
    <property type="entry name" value="PPR"/>
    <property type="match status" value="2"/>
</dbReference>
<keyword evidence="4" id="KW-1185">Reference proteome</keyword>
<evidence type="ECO:0000256" key="1">
    <source>
        <dbReference type="ARBA" id="ARBA00022737"/>
    </source>
</evidence>
<dbReference type="Gene3D" id="1.25.40.10">
    <property type="entry name" value="Tetratricopeptide repeat domain"/>
    <property type="match status" value="1"/>
</dbReference>
<protein>
    <recommendedName>
        <fullName evidence="5">Pentatricopeptide repeat-containing protein</fullName>
    </recommendedName>
</protein>
<dbReference type="PROSITE" id="PS51375">
    <property type="entry name" value="PPR"/>
    <property type="match status" value="1"/>
</dbReference>
<name>X6LI86_RETFI</name>
<feature type="non-terminal residue" evidence="3">
    <location>
        <position position="357"/>
    </location>
</feature>
<comment type="caution">
    <text evidence="3">The sequence shown here is derived from an EMBL/GenBank/DDBJ whole genome shotgun (WGS) entry which is preliminary data.</text>
</comment>
<evidence type="ECO:0000256" key="2">
    <source>
        <dbReference type="PROSITE-ProRule" id="PRU00708"/>
    </source>
</evidence>